<name>A0ABT3R9Y6_9HYPH</name>
<keyword evidence="1" id="KW-0969">Cilium</keyword>
<protein>
    <submittedName>
        <fullName evidence="1">Flagellar biosynthesis protein</fullName>
    </submittedName>
</protein>
<dbReference type="RefSeq" id="WP_265966967.1">
    <property type="nucleotide sequence ID" value="NZ_JAPEVI010000003.1"/>
</dbReference>
<organism evidence="1 2">
    <name type="scientific">Roseibium salinum</name>
    <dbReference type="NCBI Taxonomy" id="1604349"/>
    <lineage>
        <taxon>Bacteria</taxon>
        <taxon>Pseudomonadati</taxon>
        <taxon>Pseudomonadota</taxon>
        <taxon>Alphaproteobacteria</taxon>
        <taxon>Hyphomicrobiales</taxon>
        <taxon>Stappiaceae</taxon>
        <taxon>Roseibium</taxon>
    </lineage>
</organism>
<comment type="caution">
    <text evidence="1">The sequence shown here is derived from an EMBL/GenBank/DDBJ whole genome shotgun (WGS) entry which is preliminary data.</text>
</comment>
<evidence type="ECO:0000313" key="1">
    <source>
        <dbReference type="EMBL" id="MCX2725827.1"/>
    </source>
</evidence>
<keyword evidence="1" id="KW-0966">Cell projection</keyword>
<gene>
    <name evidence="1" type="ORF">ON753_26305</name>
</gene>
<evidence type="ECO:0000313" key="2">
    <source>
        <dbReference type="Proteomes" id="UP001300261"/>
    </source>
</evidence>
<sequence>MAKVGNYVQREYHSRFGSQRKKTWSDYNKGWTTRRANALKQTQQLRNIANNFSNISIHSSQANTVFVMQNQSQLGAYASPTAVMSRINVVV</sequence>
<dbReference type="EMBL" id="JAPEVI010000003">
    <property type="protein sequence ID" value="MCX2725827.1"/>
    <property type="molecule type" value="Genomic_DNA"/>
</dbReference>
<keyword evidence="2" id="KW-1185">Reference proteome</keyword>
<keyword evidence="1" id="KW-0282">Flagellum</keyword>
<proteinExistence type="predicted"/>
<dbReference type="Proteomes" id="UP001300261">
    <property type="component" value="Unassembled WGS sequence"/>
</dbReference>
<accession>A0ABT3R9Y6</accession>
<reference evidence="1 2" key="1">
    <citation type="journal article" date="2016" name="Int. J. Syst. Evol. Microbiol.">
        <title>Labrenzia salina sp. nov., isolated from the rhizosphere of the halophyte Arthrocnemum macrostachyum.</title>
        <authorList>
            <person name="Camacho M."/>
            <person name="Redondo-Gomez S."/>
            <person name="Rodriguez-Llorente I."/>
            <person name="Rohde M."/>
            <person name="Sproer C."/>
            <person name="Schumann P."/>
            <person name="Klenk H.P."/>
            <person name="Montero-Calasanz M.D.C."/>
        </authorList>
    </citation>
    <scope>NUCLEOTIDE SEQUENCE [LARGE SCALE GENOMIC DNA]</scope>
    <source>
        <strain evidence="1 2">DSM 29163</strain>
    </source>
</reference>